<dbReference type="SUPFAM" id="SSF47598">
    <property type="entry name" value="Ribbon-helix-helix"/>
    <property type="match status" value="1"/>
</dbReference>
<keyword evidence="2" id="KW-0238">DNA-binding</keyword>
<evidence type="ECO:0000313" key="2">
    <source>
        <dbReference type="EMBL" id="QZN98057.1"/>
    </source>
</evidence>
<dbReference type="InterPro" id="IPR013321">
    <property type="entry name" value="Arc_rbn_hlx_hlx"/>
</dbReference>
<dbReference type="Gene3D" id="1.10.1220.10">
    <property type="entry name" value="Met repressor-like"/>
    <property type="match status" value="1"/>
</dbReference>
<dbReference type="RefSeq" id="WP_222161078.1">
    <property type="nucleotide sequence ID" value="NZ_CP081864.1"/>
</dbReference>
<dbReference type="Proteomes" id="UP000825886">
    <property type="component" value="Chromosome"/>
</dbReference>
<dbReference type="InterPro" id="IPR005569">
    <property type="entry name" value="Arc_DNA-bd_dom"/>
</dbReference>
<dbReference type="GO" id="GO:0003677">
    <property type="term" value="F:DNA binding"/>
    <property type="evidence" value="ECO:0007669"/>
    <property type="project" value="UniProtKB-KW"/>
</dbReference>
<evidence type="ECO:0000259" key="1">
    <source>
        <dbReference type="Pfam" id="PF03869"/>
    </source>
</evidence>
<organism evidence="2 3">
    <name type="scientific">Symbiopectobacterium purcellii</name>
    <dbReference type="NCBI Taxonomy" id="2871826"/>
    <lineage>
        <taxon>Bacteria</taxon>
        <taxon>Pseudomonadati</taxon>
        <taxon>Pseudomonadota</taxon>
        <taxon>Gammaproteobacteria</taxon>
        <taxon>Enterobacterales</taxon>
        <taxon>Enterobacteriaceae</taxon>
    </lineage>
</organism>
<dbReference type="Pfam" id="PF03869">
    <property type="entry name" value="Arc"/>
    <property type="match status" value="1"/>
</dbReference>
<feature type="domain" description="Arc-like DNA binding" evidence="1">
    <location>
        <begin position="8"/>
        <end position="42"/>
    </location>
</feature>
<accession>A0ABX9AS51</accession>
<dbReference type="EMBL" id="CP081864">
    <property type="protein sequence ID" value="QZN98057.1"/>
    <property type="molecule type" value="Genomic_DNA"/>
</dbReference>
<evidence type="ECO:0000313" key="3">
    <source>
        <dbReference type="Proteomes" id="UP000825886"/>
    </source>
</evidence>
<gene>
    <name evidence="2" type="ORF">K6K13_12905</name>
</gene>
<dbReference type="InterPro" id="IPR010985">
    <property type="entry name" value="Ribbon_hlx_hlx"/>
</dbReference>
<protein>
    <submittedName>
        <fullName evidence="2">Arc family DNA-binding protein</fullName>
    </submittedName>
</protein>
<proteinExistence type="predicted"/>
<reference evidence="2 3" key="1">
    <citation type="submission" date="2021-08" db="EMBL/GenBank/DDBJ databases">
        <title>Culture and genomic analysis of Symbiopectobacterium purcellii sp. nov. gen. nov., isolated from the leafhopper Empoasca decipiens.</title>
        <authorList>
            <person name="Nadal-Jimenez P."/>
            <person name="Siozios S."/>
            <person name="Halliday N."/>
            <person name="Camara M."/>
            <person name="Hurst G.D.D."/>
        </authorList>
    </citation>
    <scope>NUCLEOTIDE SEQUENCE [LARGE SCALE GENOMIC DNA]</scope>
    <source>
        <strain evidence="2 3">SyEd1</strain>
    </source>
</reference>
<keyword evidence="3" id="KW-1185">Reference proteome</keyword>
<name>A0ABX9AS51_9ENTR</name>
<sequence>MSEISSLSLKIPQELKEQIKAAALENQVSISAEVAARLAKSFAIAAKDSVDAEQADVDNQHTEEVVEQPLSQKELKKIRQLIKDKSKGTSKKK</sequence>